<keyword evidence="3" id="KW-1003">Cell membrane</keyword>
<dbReference type="GO" id="GO:0008076">
    <property type="term" value="C:voltage-gated potassium channel complex"/>
    <property type="evidence" value="ECO:0000318"/>
    <property type="project" value="GO_Central"/>
</dbReference>
<proteinExistence type="predicted"/>
<dbReference type="FunFam" id="3.30.710.10:FF:000176">
    <property type="entry name" value="Protein CBG09661"/>
    <property type="match status" value="1"/>
</dbReference>
<keyword evidence="4" id="KW-0633">Potassium transport</keyword>
<gene>
    <name evidence="18" type="primary">kvs-2</name>
    <name evidence="16 18" type="ORF">CBG09661</name>
    <name evidence="16" type="ORF">CBG_09661</name>
</gene>
<keyword evidence="9 13" id="KW-1133">Transmembrane helix</keyword>
<dbReference type="GO" id="GO:0001508">
    <property type="term" value="P:action potential"/>
    <property type="evidence" value="ECO:0000318"/>
    <property type="project" value="GO_Central"/>
</dbReference>
<keyword evidence="12" id="KW-0407">Ion channel</keyword>
<feature type="domain" description="Potassium channel tetramerisation-type BTB" evidence="15">
    <location>
        <begin position="124"/>
        <end position="220"/>
    </location>
</feature>
<evidence type="ECO:0000313" key="17">
    <source>
        <dbReference type="Proteomes" id="UP000008549"/>
    </source>
</evidence>
<dbReference type="GO" id="GO:0071805">
    <property type="term" value="P:potassium ion transmembrane transport"/>
    <property type="evidence" value="ECO:0000318"/>
    <property type="project" value="GO_Central"/>
</dbReference>
<evidence type="ECO:0000256" key="6">
    <source>
        <dbReference type="ARBA" id="ARBA00022826"/>
    </source>
</evidence>
<name>A8X8J1_CAEBR</name>
<dbReference type="FunCoup" id="A8X8J1">
    <property type="interactions" value="9"/>
</dbReference>
<dbReference type="InterPro" id="IPR003968">
    <property type="entry name" value="K_chnl_volt-dep_Kv"/>
</dbReference>
<evidence type="ECO:0000256" key="13">
    <source>
        <dbReference type="SAM" id="Phobius"/>
    </source>
</evidence>
<feature type="transmembrane region" description="Helical" evidence="13">
    <location>
        <begin position="271"/>
        <end position="294"/>
    </location>
</feature>
<keyword evidence="5 13" id="KW-0812">Transmembrane</keyword>
<evidence type="ECO:0000256" key="5">
    <source>
        <dbReference type="ARBA" id="ARBA00022692"/>
    </source>
</evidence>
<dbReference type="PRINTS" id="PR00169">
    <property type="entry name" value="KCHANNEL"/>
</dbReference>
<dbReference type="Proteomes" id="UP000008549">
    <property type="component" value="Unassembled WGS sequence"/>
</dbReference>
<reference evidence="16 17" key="1">
    <citation type="journal article" date="2003" name="PLoS Biol.">
        <title>The genome sequence of Caenorhabditis briggsae: a platform for comparative genomics.</title>
        <authorList>
            <person name="Stein L.D."/>
            <person name="Bao Z."/>
            <person name="Blasiar D."/>
            <person name="Blumenthal T."/>
            <person name="Brent M.R."/>
            <person name="Chen N."/>
            <person name="Chinwalla A."/>
            <person name="Clarke L."/>
            <person name="Clee C."/>
            <person name="Coghlan A."/>
            <person name="Coulson A."/>
            <person name="D'Eustachio P."/>
            <person name="Fitch D.H."/>
            <person name="Fulton L.A."/>
            <person name="Fulton R.E."/>
            <person name="Griffiths-Jones S."/>
            <person name="Harris T.W."/>
            <person name="Hillier L.W."/>
            <person name="Kamath R."/>
            <person name="Kuwabara P.E."/>
            <person name="Mardis E.R."/>
            <person name="Marra M.A."/>
            <person name="Miner T.L."/>
            <person name="Minx P."/>
            <person name="Mullikin J.C."/>
            <person name="Plumb R.W."/>
            <person name="Rogers J."/>
            <person name="Schein J.E."/>
            <person name="Sohrmann M."/>
            <person name="Spieth J."/>
            <person name="Stajich J.E."/>
            <person name="Wei C."/>
            <person name="Willey D."/>
            <person name="Wilson R.K."/>
            <person name="Durbin R."/>
            <person name="Waterston R.H."/>
        </authorList>
    </citation>
    <scope>NUCLEOTIDE SEQUENCE [LARGE SCALE GENOMIC DNA]</scope>
    <source>
        <strain evidence="16 17">AF16</strain>
    </source>
</reference>
<dbReference type="Pfam" id="PF00520">
    <property type="entry name" value="Ion_trans"/>
    <property type="match status" value="1"/>
</dbReference>
<evidence type="ECO:0000256" key="12">
    <source>
        <dbReference type="ARBA" id="ARBA00023303"/>
    </source>
</evidence>
<dbReference type="OMA" id="PAGCWWC"/>
<dbReference type="GO" id="GO:0015459">
    <property type="term" value="F:potassium channel regulator activity"/>
    <property type="evidence" value="ECO:0000318"/>
    <property type="project" value="GO_Central"/>
</dbReference>
<protein>
    <submittedName>
        <fullName evidence="16">Protein CBG09661</fullName>
    </submittedName>
</protein>
<dbReference type="PRINTS" id="PR01491">
    <property type="entry name" value="KVCHANNEL"/>
</dbReference>
<dbReference type="Gene3D" id="1.10.287.70">
    <property type="match status" value="1"/>
</dbReference>
<keyword evidence="11 13" id="KW-0472">Membrane</keyword>
<dbReference type="HOGENOM" id="CLU_011722_4_1_1"/>
<evidence type="ECO:0000259" key="14">
    <source>
        <dbReference type="Pfam" id="PF00520"/>
    </source>
</evidence>
<dbReference type="GO" id="GO:0016020">
    <property type="term" value="C:membrane"/>
    <property type="evidence" value="ECO:0000318"/>
    <property type="project" value="GO_Central"/>
</dbReference>
<dbReference type="Gene3D" id="1.20.120.350">
    <property type="entry name" value="Voltage-gated potassium channels. Chain C"/>
    <property type="match status" value="1"/>
</dbReference>
<dbReference type="GO" id="GO:0051260">
    <property type="term" value="P:protein homooligomerization"/>
    <property type="evidence" value="ECO:0007669"/>
    <property type="project" value="InterPro"/>
</dbReference>
<reference evidence="16 17" key="2">
    <citation type="journal article" date="2011" name="PLoS Genet.">
        <title>Caenorhabditis briggsae recombinant inbred line genotypes reveal inter-strain incompatibility and the evolution of recombination.</title>
        <authorList>
            <person name="Ross J.A."/>
            <person name="Koboldt D.C."/>
            <person name="Staisch J.E."/>
            <person name="Chamberlin H.M."/>
            <person name="Gupta B.P."/>
            <person name="Miller R.D."/>
            <person name="Baird S.E."/>
            <person name="Haag E.S."/>
        </authorList>
    </citation>
    <scope>NUCLEOTIDE SEQUENCE [LARGE SCALE GENOMIC DNA]</scope>
    <source>
        <strain evidence="16 17">AF16</strain>
    </source>
</reference>
<evidence type="ECO:0000256" key="2">
    <source>
        <dbReference type="ARBA" id="ARBA00022448"/>
    </source>
</evidence>
<dbReference type="EMBL" id="HE600998">
    <property type="protein sequence ID" value="CAP28952.2"/>
    <property type="molecule type" value="Genomic_DNA"/>
</dbReference>
<dbReference type="AlphaFoldDB" id="A8X8J1"/>
<comment type="subcellular location">
    <subcellularLocation>
        <location evidence="1">Cell membrane</location>
        <topology evidence="1">Multi-pass membrane protein</topology>
    </subcellularLocation>
</comment>
<evidence type="ECO:0000256" key="1">
    <source>
        <dbReference type="ARBA" id="ARBA00004651"/>
    </source>
</evidence>
<evidence type="ECO:0000313" key="16">
    <source>
        <dbReference type="EMBL" id="CAP28952.2"/>
    </source>
</evidence>
<evidence type="ECO:0000256" key="8">
    <source>
        <dbReference type="ARBA" id="ARBA00022958"/>
    </source>
</evidence>
<sequence>MLSYRLKRTCASQVRSRYHNYYRHSLSAPESFHIPGETTPSLAYLSTLNIENLAEYGIHEPHYRIQAEENAAAQAASMERRVAFRPPPIGESRTTTITHDSGNAYQTKSIKTIFTGTNADTYMRLNVGGKSYYVRAELYTAEWTRMHELLDSSHEDRLRMVDGFDSKTGEYYLERNTKLTDHVMDFFVTGSLHKPQNVCVERFKEELEYWKIKPDQLSSCCQIPNEHHHHSRKLSHGTSFNEDDYVADFDGACFAGPRLAMWRFLEDPQSSLFAAIFALLSVFFVFASVVGLILGSMPEFQADSSNAAAYHVMHVKSRPNDLGNKFGNNDEVAPNELLKDFVYKPTDSPNLPLTILEYICIGWFTFEYLVRFFIYPRKRQFVKKTLNIIDLSTILPFYLEICLPLFGVESRLKEFTGAMLVVRVLRVLRMARVFKLARYSTSLQTFGHTLQSSITELSMLSMFLITGIVFFSTIMYYLEKDEPHTDFYSIPAGCWWCVVTMATVGYGDAKPVTTLGKLVATSTSICGIIVLAFPISMIVEKFATAQQRAIEDQQIQQAQMSAVANNALLRRFPTRRKVRRNTTVSVNNI</sequence>
<evidence type="ECO:0000256" key="3">
    <source>
        <dbReference type="ARBA" id="ARBA00022475"/>
    </source>
</evidence>
<dbReference type="WormBase" id="CBG09661a">
    <property type="protein sequence ID" value="CBP45741"/>
    <property type="gene ID" value="WBGene00031217"/>
    <property type="gene designation" value="Cbr-kvs-2"/>
</dbReference>
<dbReference type="SUPFAM" id="SSF81324">
    <property type="entry name" value="Voltage-gated potassium channels"/>
    <property type="match status" value="1"/>
</dbReference>
<accession>A8X8J1</accession>
<dbReference type="InterPro" id="IPR027359">
    <property type="entry name" value="Volt_channel_dom_sf"/>
</dbReference>
<feature type="domain" description="Ion transport" evidence="14">
    <location>
        <begin position="343"/>
        <end position="548"/>
    </location>
</feature>
<dbReference type="InterPro" id="IPR005821">
    <property type="entry name" value="Ion_trans_dom"/>
</dbReference>
<evidence type="ECO:0000313" key="18">
    <source>
        <dbReference type="WormBase" id="CBG09661a"/>
    </source>
</evidence>
<dbReference type="CDD" id="cd18317">
    <property type="entry name" value="BTB_POZ_Kv"/>
    <property type="match status" value="1"/>
</dbReference>
<dbReference type="eggNOG" id="KOG3713">
    <property type="taxonomic scope" value="Eukaryota"/>
</dbReference>
<dbReference type="PRINTS" id="PR01494">
    <property type="entry name" value="KV9CHANNEL"/>
</dbReference>
<evidence type="ECO:0000259" key="15">
    <source>
        <dbReference type="Pfam" id="PF02214"/>
    </source>
</evidence>
<dbReference type="FunFam" id="1.10.287.70:FF:000005">
    <property type="entry name" value="potassium voltage-gated channel subfamily G member 1"/>
    <property type="match status" value="1"/>
</dbReference>
<evidence type="ECO:0000256" key="4">
    <source>
        <dbReference type="ARBA" id="ARBA00022538"/>
    </source>
</evidence>
<dbReference type="GO" id="GO:0005249">
    <property type="term" value="F:voltage-gated potassium channel activity"/>
    <property type="evidence" value="ECO:0007669"/>
    <property type="project" value="InterPro"/>
</dbReference>
<evidence type="ECO:0000256" key="9">
    <source>
        <dbReference type="ARBA" id="ARBA00022989"/>
    </source>
</evidence>
<dbReference type="FunFam" id="1.20.120.350:FF:000088">
    <property type="entry name" value="Protein CBG09661"/>
    <property type="match status" value="1"/>
</dbReference>
<organism evidence="16 17">
    <name type="scientific">Caenorhabditis briggsae</name>
    <dbReference type="NCBI Taxonomy" id="6238"/>
    <lineage>
        <taxon>Eukaryota</taxon>
        <taxon>Metazoa</taxon>
        <taxon>Ecdysozoa</taxon>
        <taxon>Nematoda</taxon>
        <taxon>Chromadorea</taxon>
        <taxon>Rhabditida</taxon>
        <taxon>Rhabditina</taxon>
        <taxon>Rhabditomorpha</taxon>
        <taxon>Rhabditoidea</taxon>
        <taxon>Rhabditidae</taxon>
        <taxon>Peloderinae</taxon>
        <taxon>Caenorhabditis</taxon>
    </lineage>
</organism>
<dbReference type="PANTHER" id="PTHR11537">
    <property type="entry name" value="VOLTAGE-GATED POTASSIUM CHANNEL"/>
    <property type="match status" value="1"/>
</dbReference>
<keyword evidence="17" id="KW-1185">Reference proteome</keyword>
<dbReference type="STRING" id="6238.A8X8J1"/>
<dbReference type="InterPro" id="IPR003131">
    <property type="entry name" value="T1-type_BTB"/>
</dbReference>
<dbReference type="InterPro" id="IPR011333">
    <property type="entry name" value="SKP1/BTB/POZ_sf"/>
</dbReference>
<keyword evidence="10" id="KW-0406">Ion transport</keyword>
<keyword evidence="6" id="KW-0631">Potassium channel</keyword>
<dbReference type="Pfam" id="PF02214">
    <property type="entry name" value="BTB_2"/>
    <property type="match status" value="1"/>
</dbReference>
<keyword evidence="2" id="KW-0813">Transport</keyword>
<feature type="transmembrane region" description="Helical" evidence="13">
    <location>
        <begin position="518"/>
        <end position="539"/>
    </location>
</feature>
<evidence type="ECO:0000256" key="11">
    <source>
        <dbReference type="ARBA" id="ARBA00023136"/>
    </source>
</evidence>
<feature type="transmembrane region" description="Helical" evidence="13">
    <location>
        <begin position="457"/>
        <end position="478"/>
    </location>
</feature>
<dbReference type="Gene3D" id="3.30.710.10">
    <property type="entry name" value="Potassium Channel Kv1.1, Chain A"/>
    <property type="match status" value="1"/>
</dbReference>
<dbReference type="SUPFAM" id="SSF54695">
    <property type="entry name" value="POZ domain"/>
    <property type="match status" value="1"/>
</dbReference>
<evidence type="ECO:0000256" key="10">
    <source>
        <dbReference type="ARBA" id="ARBA00023065"/>
    </source>
</evidence>
<dbReference type="InterPro" id="IPR003971">
    <property type="entry name" value="K_chnl_volt-dep_Kv5/Kv9"/>
</dbReference>
<keyword evidence="8" id="KW-0630">Potassium</keyword>
<feature type="transmembrane region" description="Helical" evidence="13">
    <location>
        <begin position="355"/>
        <end position="374"/>
    </location>
</feature>
<evidence type="ECO:0000256" key="7">
    <source>
        <dbReference type="ARBA" id="ARBA00022882"/>
    </source>
</evidence>
<dbReference type="InterPro" id="IPR028325">
    <property type="entry name" value="VG_K_chnl"/>
</dbReference>
<keyword evidence="7" id="KW-0851">Voltage-gated channel</keyword>
<dbReference type="PANTHER" id="PTHR11537:SF121">
    <property type="entry name" value="BTB DOMAIN-CONTAINING PROTEIN"/>
    <property type="match status" value="1"/>
</dbReference>
<dbReference type="InParanoid" id="A8X8J1"/>